<dbReference type="EMBL" id="JAMKOV010000008">
    <property type="protein sequence ID" value="KAI8038192.1"/>
    <property type="molecule type" value="Genomic_DNA"/>
</dbReference>
<evidence type="ECO:0000313" key="1">
    <source>
        <dbReference type="EMBL" id="KAI8038192.1"/>
    </source>
</evidence>
<name>A0A9Q0BMR3_9MUSC</name>
<comment type="caution">
    <text evidence="1">The sequence shown here is derived from an EMBL/GenBank/DDBJ whole genome shotgun (WGS) entry which is preliminary data.</text>
</comment>
<accession>A0A9Q0BMR3</accession>
<dbReference type="Proteomes" id="UP001059596">
    <property type="component" value="Unassembled WGS sequence"/>
</dbReference>
<reference evidence="1" key="1">
    <citation type="journal article" date="2023" name="Genome Biol. Evol.">
        <title>Long-read-based Genome Assembly of Drosophila gunungcola Reveals Fewer Chemosensory Genes in Flower-breeding Species.</title>
        <authorList>
            <person name="Negi A."/>
            <person name="Liao B.Y."/>
            <person name="Yeh S.D."/>
        </authorList>
    </citation>
    <scope>NUCLEOTIDE SEQUENCE</scope>
    <source>
        <strain evidence="1">Sukarami</strain>
    </source>
</reference>
<dbReference type="AlphaFoldDB" id="A0A9Q0BMR3"/>
<evidence type="ECO:0000313" key="2">
    <source>
        <dbReference type="Proteomes" id="UP001059596"/>
    </source>
</evidence>
<protein>
    <submittedName>
        <fullName evidence="1">Uncharacterized protein</fullName>
    </submittedName>
</protein>
<proteinExistence type="predicted"/>
<keyword evidence="2" id="KW-1185">Reference proteome</keyword>
<sequence length="54" mass="6435">MNISEFTQLFNAQQDIHTQFLKRARIPVYVGVISCQRSSRKALWYCEQNLQRAF</sequence>
<gene>
    <name evidence="1" type="ORF">M5D96_008881</name>
</gene>
<organism evidence="1 2">
    <name type="scientific">Drosophila gunungcola</name>
    <name type="common">fruit fly</name>
    <dbReference type="NCBI Taxonomy" id="103775"/>
    <lineage>
        <taxon>Eukaryota</taxon>
        <taxon>Metazoa</taxon>
        <taxon>Ecdysozoa</taxon>
        <taxon>Arthropoda</taxon>
        <taxon>Hexapoda</taxon>
        <taxon>Insecta</taxon>
        <taxon>Pterygota</taxon>
        <taxon>Neoptera</taxon>
        <taxon>Endopterygota</taxon>
        <taxon>Diptera</taxon>
        <taxon>Brachycera</taxon>
        <taxon>Muscomorpha</taxon>
        <taxon>Ephydroidea</taxon>
        <taxon>Drosophilidae</taxon>
        <taxon>Drosophila</taxon>
        <taxon>Sophophora</taxon>
    </lineage>
</organism>